<dbReference type="InterPro" id="IPR036751">
    <property type="entry name" value="SpoVG_sf"/>
</dbReference>
<evidence type="ECO:0000313" key="1">
    <source>
        <dbReference type="EMBL" id="SKA22380.1"/>
    </source>
</evidence>
<proteinExistence type="predicted"/>
<accession>A0A1T4S243</accession>
<dbReference type="AlphaFoldDB" id="A0A1T4S243"/>
<dbReference type="RefSeq" id="WP_143394363.1">
    <property type="nucleotide sequence ID" value="NZ_FUWU01000102.1"/>
</dbReference>
<dbReference type="Proteomes" id="UP000190449">
    <property type="component" value="Unassembled WGS sequence"/>
</dbReference>
<dbReference type="SUPFAM" id="SSF160537">
    <property type="entry name" value="SpoVG-like"/>
    <property type="match status" value="1"/>
</dbReference>
<evidence type="ECO:0000313" key="2">
    <source>
        <dbReference type="Proteomes" id="UP000190449"/>
    </source>
</evidence>
<dbReference type="Gene3D" id="3.30.1120.40">
    <property type="entry name" value="Stage V sporulation protein G"/>
    <property type="match status" value="1"/>
</dbReference>
<dbReference type="GO" id="GO:0030435">
    <property type="term" value="P:sporulation resulting in formation of a cellular spore"/>
    <property type="evidence" value="ECO:0007669"/>
    <property type="project" value="InterPro"/>
</dbReference>
<name>A0A1T4S243_9BACT</name>
<dbReference type="EMBL" id="FUWU01000102">
    <property type="protein sequence ID" value="SKA22380.1"/>
    <property type="molecule type" value="Genomic_DNA"/>
</dbReference>
<sequence>MMDGIPLSVSVKPVRTMGDVLGFATADVGGIVRLRSIRVRQTPTGRIYAEFPHVPGGRNGDYYHALDSRFAFRLDRACAAAYRQAIAEEAERKNYTEQP</sequence>
<evidence type="ECO:0008006" key="3">
    <source>
        <dbReference type="Google" id="ProtNLM"/>
    </source>
</evidence>
<reference evidence="1 2" key="1">
    <citation type="submission" date="2017-02" db="EMBL/GenBank/DDBJ databases">
        <authorList>
            <person name="Peterson S.W."/>
        </authorList>
    </citation>
    <scope>NUCLEOTIDE SEQUENCE [LARGE SCALE GENOMIC DNA]</scope>
    <source>
        <strain evidence="1 2">ATCC 43854</strain>
    </source>
</reference>
<protein>
    <recommendedName>
        <fullName evidence="3">SpoVG family protein</fullName>
    </recommendedName>
</protein>
<organism evidence="1 2">
    <name type="scientific">Fibrobacter intestinalis</name>
    <dbReference type="NCBI Taxonomy" id="28122"/>
    <lineage>
        <taxon>Bacteria</taxon>
        <taxon>Pseudomonadati</taxon>
        <taxon>Fibrobacterota</taxon>
        <taxon>Fibrobacteria</taxon>
        <taxon>Fibrobacterales</taxon>
        <taxon>Fibrobacteraceae</taxon>
        <taxon>Fibrobacter</taxon>
    </lineage>
</organism>
<gene>
    <name evidence="1" type="ORF">SAMN02745108_02944</name>
</gene>
<dbReference type="STRING" id="28122.SAMN02745108_02944"/>